<gene>
    <name evidence="2" type="ORF">INT45_012576</name>
</gene>
<keyword evidence="3" id="KW-1185">Reference proteome</keyword>
<dbReference type="OrthoDB" id="2279050at2759"/>
<protein>
    <submittedName>
        <fullName evidence="2">Uncharacterized protein</fullName>
    </submittedName>
</protein>
<accession>A0A8H7S0N2</accession>
<sequence>MAQMMGLKKSLNNEDSRLPDEEDDDETLQEGGDNTTMITSDKFRSLIFEKGYKLFKEQLDLYAILEINTAKQNAQPSTLGEFLDHFSHYLIDLKQTTPIEKTLKLSLSRIIYLVGDDSVEVFQTANKHQGNIQYEGLSLKKPSLPPGMTTDMSLAYDEIVKYALLDQEVNDNKMMEMLDILNIVIASLPDRNRVTSSPVKLEMKDGETCSKATKEVRKHNACTYNDNDNDKKVIVGPRIDLLLSTMGVELGSSEWKKYSTSSGLGKQQRVKDARTNKTILRTLEKMSMDDDERDGLFVLEMDWIRQSGYMIAVKHVDGGYYAYHMGVVL</sequence>
<reference evidence="2 3" key="1">
    <citation type="submission" date="2020-12" db="EMBL/GenBank/DDBJ databases">
        <title>Metabolic potential, ecology and presence of endohyphal bacteria is reflected in genomic diversity of Mucoromycotina.</title>
        <authorList>
            <person name="Muszewska A."/>
            <person name="Okrasinska A."/>
            <person name="Steczkiewicz K."/>
            <person name="Drgas O."/>
            <person name="Orlowska M."/>
            <person name="Perlinska-Lenart U."/>
            <person name="Aleksandrzak-Piekarczyk T."/>
            <person name="Szatraj K."/>
            <person name="Zielenkiewicz U."/>
            <person name="Pilsyk S."/>
            <person name="Malc E."/>
            <person name="Mieczkowski P."/>
            <person name="Kruszewska J.S."/>
            <person name="Biernat P."/>
            <person name="Pawlowska J."/>
        </authorList>
    </citation>
    <scope>NUCLEOTIDE SEQUENCE [LARGE SCALE GENOMIC DNA]</scope>
    <source>
        <strain evidence="2 3">CBS 142.35</strain>
    </source>
</reference>
<evidence type="ECO:0000256" key="1">
    <source>
        <dbReference type="SAM" id="MobiDB-lite"/>
    </source>
</evidence>
<evidence type="ECO:0000313" key="3">
    <source>
        <dbReference type="Proteomes" id="UP000646827"/>
    </source>
</evidence>
<name>A0A8H7S0N2_9FUNG</name>
<proteinExistence type="predicted"/>
<dbReference type="Proteomes" id="UP000646827">
    <property type="component" value="Unassembled WGS sequence"/>
</dbReference>
<organism evidence="2 3">
    <name type="scientific">Circinella minor</name>
    <dbReference type="NCBI Taxonomy" id="1195481"/>
    <lineage>
        <taxon>Eukaryota</taxon>
        <taxon>Fungi</taxon>
        <taxon>Fungi incertae sedis</taxon>
        <taxon>Mucoromycota</taxon>
        <taxon>Mucoromycotina</taxon>
        <taxon>Mucoromycetes</taxon>
        <taxon>Mucorales</taxon>
        <taxon>Lichtheimiaceae</taxon>
        <taxon>Circinella</taxon>
    </lineage>
</organism>
<comment type="caution">
    <text evidence="2">The sequence shown here is derived from an EMBL/GenBank/DDBJ whole genome shotgun (WGS) entry which is preliminary data.</text>
</comment>
<dbReference type="AlphaFoldDB" id="A0A8H7S0N2"/>
<dbReference type="EMBL" id="JAEPRB010000132">
    <property type="protein sequence ID" value="KAG2220712.1"/>
    <property type="molecule type" value="Genomic_DNA"/>
</dbReference>
<feature type="region of interest" description="Disordered" evidence="1">
    <location>
        <begin position="1"/>
        <end position="36"/>
    </location>
</feature>
<evidence type="ECO:0000313" key="2">
    <source>
        <dbReference type="EMBL" id="KAG2220712.1"/>
    </source>
</evidence>